<dbReference type="SUPFAM" id="SSF47823">
    <property type="entry name" value="lambda integrase-like, N-terminal domain"/>
    <property type="match status" value="1"/>
</dbReference>
<dbReference type="Pfam" id="PF02899">
    <property type="entry name" value="Phage_int_SAM_1"/>
    <property type="match status" value="1"/>
</dbReference>
<gene>
    <name evidence="4" type="ORF">KIV56_00870</name>
</gene>
<dbReference type="Gene3D" id="1.10.150.130">
    <property type="match status" value="1"/>
</dbReference>
<sequence>MSDPTLKVDPLLTEFFVSATFGRLAETTQISYTNDYRVLFDFLWGRGKTWTQATTDDLEDFEDWRRRAPTNPHTIGGSKWMRELAAFKRLFDWALSSELVLKPSVDDSVRGYPVGRCYRSARSDDKGCSQRECEMAHTRSISTLAGRGVARLHGCWFGRFVLAWTEFR</sequence>
<dbReference type="InterPro" id="IPR004107">
    <property type="entry name" value="Integrase_SAM-like_N"/>
</dbReference>
<dbReference type="InterPro" id="IPR010998">
    <property type="entry name" value="Integrase_recombinase_N"/>
</dbReference>
<feature type="domain" description="Core-binding (CB)" evidence="3">
    <location>
        <begin position="12"/>
        <end position="95"/>
    </location>
</feature>
<evidence type="ECO:0000256" key="2">
    <source>
        <dbReference type="PROSITE-ProRule" id="PRU01248"/>
    </source>
</evidence>
<dbReference type="Proteomes" id="UP001212421">
    <property type="component" value="Chromosome"/>
</dbReference>
<name>A0ABY7NI20_9MICO</name>
<organism evidence="4 5">
    <name type="scientific">Cryobacterium breve</name>
    <dbReference type="NCBI Taxonomy" id="1259258"/>
    <lineage>
        <taxon>Bacteria</taxon>
        <taxon>Bacillati</taxon>
        <taxon>Actinomycetota</taxon>
        <taxon>Actinomycetes</taxon>
        <taxon>Micrococcales</taxon>
        <taxon>Microbacteriaceae</taxon>
        <taxon>Cryobacterium</taxon>
    </lineage>
</organism>
<protein>
    <submittedName>
        <fullName evidence="4">Site-specific integrase</fullName>
    </submittedName>
</protein>
<evidence type="ECO:0000313" key="5">
    <source>
        <dbReference type="Proteomes" id="UP001212421"/>
    </source>
</evidence>
<proteinExistence type="predicted"/>
<accession>A0ABY7NI20</accession>
<keyword evidence="5" id="KW-1185">Reference proteome</keyword>
<evidence type="ECO:0000259" key="3">
    <source>
        <dbReference type="PROSITE" id="PS51900"/>
    </source>
</evidence>
<reference evidence="4 5" key="1">
    <citation type="submission" date="2021-05" db="EMBL/GenBank/DDBJ databases">
        <authorList>
            <person name="Kumar R."/>
            <person name="Kumar A."/>
            <person name="Mukhia S."/>
        </authorList>
    </citation>
    <scope>NUCLEOTIDE SEQUENCE [LARGE SCALE GENOMIC DNA]</scope>
    <source>
        <strain evidence="4 5">ERMR7:08</strain>
    </source>
</reference>
<dbReference type="PROSITE" id="PS51900">
    <property type="entry name" value="CB"/>
    <property type="match status" value="1"/>
</dbReference>
<evidence type="ECO:0000313" key="4">
    <source>
        <dbReference type="EMBL" id="WBM80173.1"/>
    </source>
</evidence>
<keyword evidence="1 2" id="KW-0238">DNA-binding</keyword>
<dbReference type="EMBL" id="CP075584">
    <property type="protein sequence ID" value="WBM80173.1"/>
    <property type="molecule type" value="Genomic_DNA"/>
</dbReference>
<dbReference type="InterPro" id="IPR044068">
    <property type="entry name" value="CB"/>
</dbReference>
<evidence type="ECO:0000256" key="1">
    <source>
        <dbReference type="ARBA" id="ARBA00023125"/>
    </source>
</evidence>